<dbReference type="Proteomes" id="UP001396334">
    <property type="component" value="Unassembled WGS sequence"/>
</dbReference>
<dbReference type="EMBL" id="JBBPBN010000006">
    <property type="protein sequence ID" value="KAK9035425.1"/>
    <property type="molecule type" value="Genomic_DNA"/>
</dbReference>
<organism evidence="3 4">
    <name type="scientific">Hibiscus sabdariffa</name>
    <name type="common">roselle</name>
    <dbReference type="NCBI Taxonomy" id="183260"/>
    <lineage>
        <taxon>Eukaryota</taxon>
        <taxon>Viridiplantae</taxon>
        <taxon>Streptophyta</taxon>
        <taxon>Embryophyta</taxon>
        <taxon>Tracheophyta</taxon>
        <taxon>Spermatophyta</taxon>
        <taxon>Magnoliopsida</taxon>
        <taxon>eudicotyledons</taxon>
        <taxon>Gunneridae</taxon>
        <taxon>Pentapetalae</taxon>
        <taxon>rosids</taxon>
        <taxon>malvids</taxon>
        <taxon>Malvales</taxon>
        <taxon>Malvaceae</taxon>
        <taxon>Malvoideae</taxon>
        <taxon>Hibiscus</taxon>
    </lineage>
</organism>
<keyword evidence="4" id="KW-1185">Reference proteome</keyword>
<dbReference type="Gene3D" id="3.30.310.210">
    <property type="match status" value="1"/>
</dbReference>
<dbReference type="PROSITE" id="PS50084">
    <property type="entry name" value="KH_TYPE_1"/>
    <property type="match status" value="1"/>
</dbReference>
<gene>
    <name evidence="3" type="ORF">V6N11_077465</name>
</gene>
<feature type="domain" description="K Homology" evidence="2">
    <location>
        <begin position="63"/>
        <end position="97"/>
    </location>
</feature>
<name>A0ABR2TD54_9ROSI</name>
<accession>A0ABR2TD54</accession>
<evidence type="ECO:0000313" key="3">
    <source>
        <dbReference type="EMBL" id="KAK9035425.1"/>
    </source>
</evidence>
<evidence type="ECO:0000313" key="4">
    <source>
        <dbReference type="Proteomes" id="UP001396334"/>
    </source>
</evidence>
<comment type="caution">
    <text evidence="3">The sequence shown here is derived from an EMBL/GenBank/DDBJ whole genome shotgun (WGS) entry which is preliminary data.</text>
</comment>
<dbReference type="InterPro" id="IPR004088">
    <property type="entry name" value="KH_dom_type_1"/>
</dbReference>
<proteinExistence type="predicted"/>
<dbReference type="SUPFAM" id="SSF54791">
    <property type="entry name" value="Eukaryotic type KH-domain (KH-domain type I)"/>
    <property type="match status" value="1"/>
</dbReference>
<dbReference type="Pfam" id="PF00013">
    <property type="entry name" value="KH_1"/>
    <property type="match status" value="1"/>
</dbReference>
<dbReference type="PANTHER" id="PTHR10288">
    <property type="entry name" value="KH DOMAIN CONTAINING RNA BINDING PROTEIN"/>
    <property type="match status" value="1"/>
</dbReference>
<protein>
    <recommendedName>
        <fullName evidence="2">K Homology domain-containing protein</fullName>
    </recommendedName>
</protein>
<keyword evidence="1" id="KW-0694">RNA-binding</keyword>
<evidence type="ECO:0000256" key="1">
    <source>
        <dbReference type="PROSITE-ProRule" id="PRU00117"/>
    </source>
</evidence>
<reference evidence="3 4" key="1">
    <citation type="journal article" date="2024" name="G3 (Bethesda)">
        <title>Genome assembly of Hibiscus sabdariffa L. provides insights into metabolisms of medicinal natural products.</title>
        <authorList>
            <person name="Kim T."/>
        </authorList>
    </citation>
    <scope>NUCLEOTIDE SEQUENCE [LARGE SCALE GENOMIC DNA]</scope>
    <source>
        <strain evidence="3">TK-2024</strain>
        <tissue evidence="3">Old leaves</tissue>
    </source>
</reference>
<sequence>MPFFQALVPRKFSLYLVMLSAKEEPDAPIPPSMDALLRIHGHILGLDSDYDHTTAGASGGIITRLLVADSQAGSLIGRQGSTVKSIQDASNCIIRVVG</sequence>
<evidence type="ECO:0000259" key="2">
    <source>
        <dbReference type="Pfam" id="PF00013"/>
    </source>
</evidence>
<dbReference type="InterPro" id="IPR036612">
    <property type="entry name" value="KH_dom_type_1_sf"/>
</dbReference>